<accession>A0A915TY54</accession>
<sequence length="262" mass="29787">MFLRLKNAQPYEQETEMKNTVLYLMIGCLLAALPGQALAVDGNALLRQVDANLQPESYEMYRKLINIEPDGRKKEFVFYTAKKGKDRMVALFLSPASEKGRVSLRIGDNMWLYIPNVGKPIRITSLQSVVGGVFNNSDILRLDFHVEYDVAAVIDQGDTWSLELQAKTRAVAYDRLKMTVDKKTVQPLDIQCFASSGMLIKTLHYSDIKDLGDGVVRPAKLITDSPLHKGYRSVMIFAKIKKREFDDEVFSLEFMPRVDELR</sequence>
<gene>
    <name evidence="2" type="ORF">GF1_02950</name>
</gene>
<dbReference type="KEGG" id="ddu:GF1_02950"/>
<dbReference type="AlphaFoldDB" id="A0A915TY54"/>
<dbReference type="InterPro" id="IPR033399">
    <property type="entry name" value="TP_0789-like"/>
</dbReference>
<keyword evidence="3" id="KW-1185">Reference proteome</keyword>
<dbReference type="CDD" id="cd16329">
    <property type="entry name" value="LolA_like"/>
    <property type="match status" value="1"/>
</dbReference>
<dbReference type="EMBL" id="AP024233">
    <property type="protein sequence ID" value="BCO07919.1"/>
    <property type="molecule type" value="Genomic_DNA"/>
</dbReference>
<reference evidence="2" key="1">
    <citation type="submission" date="2020-12" db="EMBL/GenBank/DDBJ databases">
        <title>Desulfobium dissulfuricans gen. nov., sp. nov., a novel mesophilic, sulfate-reducing bacterium isolated from a deep-sea hydrothermal vent.</title>
        <authorList>
            <person name="Hashimoto Y."/>
            <person name="Tame A."/>
            <person name="Sawayama S."/>
            <person name="Miyazaki J."/>
            <person name="Takai K."/>
            <person name="Nakagawa S."/>
        </authorList>
    </citation>
    <scope>NUCLEOTIDE SEQUENCE</scope>
    <source>
        <strain evidence="2">GF1</strain>
    </source>
</reference>
<evidence type="ECO:0000259" key="1">
    <source>
        <dbReference type="Pfam" id="PF17131"/>
    </source>
</evidence>
<organism evidence="2 3">
    <name type="scientific">Desulfolithobacter dissulfuricans</name>
    <dbReference type="NCBI Taxonomy" id="2795293"/>
    <lineage>
        <taxon>Bacteria</taxon>
        <taxon>Pseudomonadati</taxon>
        <taxon>Thermodesulfobacteriota</taxon>
        <taxon>Desulfobulbia</taxon>
        <taxon>Desulfobulbales</taxon>
        <taxon>Desulfobulbaceae</taxon>
        <taxon>Desulfolithobacter</taxon>
    </lineage>
</organism>
<protein>
    <recommendedName>
        <fullName evidence="1">Uncharacterized protein TP-0789 domain-containing protein</fullName>
    </recommendedName>
</protein>
<evidence type="ECO:0000313" key="3">
    <source>
        <dbReference type="Proteomes" id="UP001063350"/>
    </source>
</evidence>
<dbReference type="Proteomes" id="UP001063350">
    <property type="component" value="Chromosome"/>
</dbReference>
<proteinExistence type="predicted"/>
<evidence type="ECO:0000313" key="2">
    <source>
        <dbReference type="EMBL" id="BCO07919.1"/>
    </source>
</evidence>
<dbReference type="Gene3D" id="2.50.20.10">
    <property type="entry name" value="Lipoprotein localisation LolA/LolB/LppX"/>
    <property type="match status" value="1"/>
</dbReference>
<name>A0A915TY54_9BACT</name>
<dbReference type="Pfam" id="PF17131">
    <property type="entry name" value="LolA_like"/>
    <property type="match status" value="1"/>
</dbReference>
<feature type="domain" description="Uncharacterized protein TP-0789" evidence="1">
    <location>
        <begin position="84"/>
        <end position="257"/>
    </location>
</feature>